<organism evidence="6">
    <name type="scientific">Ruegeria sp. PrR005</name>
    <dbReference type="NCBI Taxonomy" id="2706882"/>
    <lineage>
        <taxon>Bacteria</taxon>
        <taxon>Pseudomonadati</taxon>
        <taxon>Pseudomonadota</taxon>
        <taxon>Alphaproteobacteria</taxon>
        <taxon>Rhodobacterales</taxon>
        <taxon>Roseobacteraceae</taxon>
        <taxon>Ruegeria</taxon>
    </lineage>
</organism>
<proteinExistence type="predicted"/>
<keyword evidence="4" id="KW-0804">Transcription</keyword>
<dbReference type="PROSITE" id="PS50937">
    <property type="entry name" value="HTH_MERR_2"/>
    <property type="match status" value="1"/>
</dbReference>
<dbReference type="InterPro" id="IPR000551">
    <property type="entry name" value="MerR-type_HTH_dom"/>
</dbReference>
<evidence type="ECO:0000259" key="5">
    <source>
        <dbReference type="PROSITE" id="PS50937"/>
    </source>
</evidence>
<keyword evidence="1" id="KW-0678">Repressor</keyword>
<protein>
    <submittedName>
        <fullName evidence="6">MerR family transcriptional regulator</fullName>
    </submittedName>
</protein>
<evidence type="ECO:0000256" key="3">
    <source>
        <dbReference type="ARBA" id="ARBA00023125"/>
    </source>
</evidence>
<evidence type="ECO:0000256" key="1">
    <source>
        <dbReference type="ARBA" id="ARBA00022491"/>
    </source>
</evidence>
<dbReference type="InterPro" id="IPR009061">
    <property type="entry name" value="DNA-bd_dom_put_sf"/>
</dbReference>
<keyword evidence="3" id="KW-0238">DNA-binding</keyword>
<dbReference type="AlphaFoldDB" id="A0A6B2NUU1"/>
<evidence type="ECO:0000256" key="4">
    <source>
        <dbReference type="ARBA" id="ARBA00023163"/>
    </source>
</evidence>
<dbReference type="EMBL" id="JAAGOX010000057">
    <property type="protein sequence ID" value="NDW47932.1"/>
    <property type="molecule type" value="Genomic_DNA"/>
</dbReference>
<dbReference type="GO" id="GO:0003677">
    <property type="term" value="F:DNA binding"/>
    <property type="evidence" value="ECO:0007669"/>
    <property type="project" value="UniProtKB-KW"/>
</dbReference>
<dbReference type="InterPro" id="IPR047057">
    <property type="entry name" value="MerR_fam"/>
</dbReference>
<reference evidence="6" key="1">
    <citation type="submission" date="2020-02" db="EMBL/GenBank/DDBJ databases">
        <title>Delineation of the pyrene-degrading pathway in Roseobacter clade bacteria by genomic analysis.</title>
        <authorList>
            <person name="Zhou H."/>
            <person name="Wang H."/>
        </authorList>
    </citation>
    <scope>NUCLEOTIDE SEQUENCE</scope>
    <source>
        <strain evidence="6">PrR005</strain>
    </source>
</reference>
<dbReference type="PROSITE" id="PS00552">
    <property type="entry name" value="HTH_MERR_1"/>
    <property type="match status" value="1"/>
</dbReference>
<dbReference type="RefSeq" id="WP_164132944.1">
    <property type="nucleotide sequence ID" value="NZ_JAAGOX010000057.1"/>
</dbReference>
<keyword evidence="2" id="KW-0805">Transcription regulation</keyword>
<dbReference type="PANTHER" id="PTHR30204:SF69">
    <property type="entry name" value="MERR-FAMILY TRANSCRIPTIONAL REGULATOR"/>
    <property type="match status" value="1"/>
</dbReference>
<feature type="domain" description="HTH merR-type" evidence="5">
    <location>
        <begin position="1"/>
        <end position="71"/>
    </location>
</feature>
<dbReference type="GO" id="GO:0003700">
    <property type="term" value="F:DNA-binding transcription factor activity"/>
    <property type="evidence" value="ECO:0007669"/>
    <property type="project" value="InterPro"/>
</dbReference>
<accession>A0A6B2NUU1</accession>
<evidence type="ECO:0000256" key="2">
    <source>
        <dbReference type="ARBA" id="ARBA00023015"/>
    </source>
</evidence>
<sequence length="121" mass="13215">MRIGELSRRSGLSRDTLRFYERQGLIHSEPGAEATNSYRDYPEEALITLDQIADAQAAGMSIADLAMLMGQLQAADPDGFDGEAFLDARIAEVEARIARAERFLESLHQARAALAAPPVLL</sequence>
<name>A0A6B2NUU1_9RHOB</name>
<dbReference type="Gene3D" id="1.10.1660.10">
    <property type="match status" value="1"/>
</dbReference>
<dbReference type="Pfam" id="PF13411">
    <property type="entry name" value="MerR_1"/>
    <property type="match status" value="1"/>
</dbReference>
<evidence type="ECO:0000313" key="6">
    <source>
        <dbReference type="EMBL" id="NDW47932.1"/>
    </source>
</evidence>
<dbReference type="SUPFAM" id="SSF46955">
    <property type="entry name" value="Putative DNA-binding domain"/>
    <property type="match status" value="1"/>
</dbReference>
<gene>
    <name evidence="6" type="ORF">G0P99_23550</name>
</gene>
<comment type="caution">
    <text evidence="6">The sequence shown here is derived from an EMBL/GenBank/DDBJ whole genome shotgun (WGS) entry which is preliminary data.</text>
</comment>
<dbReference type="PANTHER" id="PTHR30204">
    <property type="entry name" value="REDOX-CYCLING DRUG-SENSING TRANSCRIPTIONAL ACTIVATOR SOXR"/>
    <property type="match status" value="1"/>
</dbReference>
<dbReference type="SMART" id="SM00422">
    <property type="entry name" value="HTH_MERR"/>
    <property type="match status" value="1"/>
</dbReference>